<dbReference type="RefSeq" id="XP_018287759.1">
    <property type="nucleotide sequence ID" value="XM_018436777.1"/>
</dbReference>
<accession>A0A167L6S6</accession>
<gene>
    <name evidence="1" type="ORF">PHYBLDRAFT_172352</name>
</gene>
<proteinExistence type="predicted"/>
<dbReference type="AlphaFoldDB" id="A0A167L6S6"/>
<sequence length="134" mass="15186">MSGDRGLFNPSGQNGVPSKKYNIFICRDKVIKLMRTMNILYFFEGTPFCPEGLNRPRSPDMSSELISLVKIEISYPTRKHGYPIKPLIMSDIVYFQAAKAVQAVRKVSLHFYIEVYVTVGKCNGAKLESMSRVD</sequence>
<dbReference type="EMBL" id="KV440991">
    <property type="protein sequence ID" value="OAD69719.1"/>
    <property type="molecule type" value="Genomic_DNA"/>
</dbReference>
<keyword evidence="2" id="KW-1185">Reference proteome</keyword>
<name>A0A167L6S6_PHYB8</name>
<reference evidence="2" key="1">
    <citation type="submission" date="2015-06" db="EMBL/GenBank/DDBJ databases">
        <title>Expansion of signal transduction pathways in fungi by whole-genome duplication.</title>
        <authorList>
            <consortium name="DOE Joint Genome Institute"/>
            <person name="Corrochano L.M."/>
            <person name="Kuo A."/>
            <person name="Marcet-Houben M."/>
            <person name="Polaino S."/>
            <person name="Salamov A."/>
            <person name="Villalobos J.M."/>
            <person name="Alvarez M.I."/>
            <person name="Avalos J."/>
            <person name="Benito E.P."/>
            <person name="Benoit I."/>
            <person name="Burger G."/>
            <person name="Camino L.P."/>
            <person name="Canovas D."/>
            <person name="Cerda-Olmedo E."/>
            <person name="Cheng J.-F."/>
            <person name="Dominguez A."/>
            <person name="Elias M."/>
            <person name="Eslava A.P."/>
            <person name="Glaser F."/>
            <person name="Grimwood J."/>
            <person name="Gutierrez G."/>
            <person name="Heitman J."/>
            <person name="Henrissat B."/>
            <person name="Iturriaga E.A."/>
            <person name="Lang B.F."/>
            <person name="Lavin J.L."/>
            <person name="Lee S."/>
            <person name="Li W."/>
            <person name="Lindquist E."/>
            <person name="Lopez-Garcia S."/>
            <person name="Luque E.M."/>
            <person name="Marcos A.T."/>
            <person name="Martin J."/>
            <person name="McCluskey K."/>
            <person name="Medina H.R."/>
            <person name="Miralles-Duran A."/>
            <person name="Miyazaki A."/>
            <person name="Munoz-Torres E."/>
            <person name="Oguiza J.A."/>
            <person name="Ohm R."/>
            <person name="Olmedo M."/>
            <person name="Orejas M."/>
            <person name="Ortiz-Castellanos L."/>
            <person name="Pisabarro A.G."/>
            <person name="Rodriguez-Romero J."/>
            <person name="Ruiz-Herrera J."/>
            <person name="Ruiz-Vazquez R."/>
            <person name="Sanz C."/>
            <person name="Schackwitz W."/>
            <person name="Schmutz J."/>
            <person name="Shahriari M."/>
            <person name="Shelest E."/>
            <person name="Silva-Franco F."/>
            <person name="Soanes D."/>
            <person name="Syed K."/>
            <person name="Tagua V.G."/>
            <person name="Talbot N.J."/>
            <person name="Thon M."/>
            <person name="De vries R.P."/>
            <person name="Wiebenga A."/>
            <person name="Yadav J.S."/>
            <person name="Braun E.L."/>
            <person name="Baker S."/>
            <person name="Garre V."/>
            <person name="Horwitz B."/>
            <person name="Torres-Martinez S."/>
            <person name="Idnurm A."/>
            <person name="Herrera-Estrella A."/>
            <person name="Gabaldon T."/>
            <person name="Grigoriev I.V."/>
        </authorList>
    </citation>
    <scope>NUCLEOTIDE SEQUENCE [LARGE SCALE GENOMIC DNA]</scope>
    <source>
        <strain evidence="2">NRRL 1555(-)</strain>
    </source>
</reference>
<dbReference type="InParanoid" id="A0A167L6S6"/>
<dbReference type="GeneID" id="28997683"/>
<evidence type="ECO:0000313" key="1">
    <source>
        <dbReference type="EMBL" id="OAD69719.1"/>
    </source>
</evidence>
<evidence type="ECO:0000313" key="2">
    <source>
        <dbReference type="Proteomes" id="UP000077315"/>
    </source>
</evidence>
<dbReference type="VEuPathDB" id="FungiDB:PHYBLDRAFT_172352"/>
<protein>
    <submittedName>
        <fullName evidence="1">Uncharacterized protein</fullName>
    </submittedName>
</protein>
<organism evidence="1 2">
    <name type="scientific">Phycomyces blakesleeanus (strain ATCC 8743b / DSM 1359 / FGSC 10004 / NBRC 33097 / NRRL 1555)</name>
    <dbReference type="NCBI Taxonomy" id="763407"/>
    <lineage>
        <taxon>Eukaryota</taxon>
        <taxon>Fungi</taxon>
        <taxon>Fungi incertae sedis</taxon>
        <taxon>Mucoromycota</taxon>
        <taxon>Mucoromycotina</taxon>
        <taxon>Mucoromycetes</taxon>
        <taxon>Mucorales</taxon>
        <taxon>Phycomycetaceae</taxon>
        <taxon>Phycomyces</taxon>
    </lineage>
</organism>
<dbReference type="Proteomes" id="UP000077315">
    <property type="component" value="Unassembled WGS sequence"/>
</dbReference>